<dbReference type="PANTHER" id="PTHR13168">
    <property type="entry name" value="ASSOCIATE OF C-MYC AMY-1"/>
    <property type="match status" value="1"/>
</dbReference>
<keyword evidence="3" id="KW-0539">Nucleus</keyword>
<protein>
    <recommendedName>
        <fullName evidence="7">c-Myc-binding protein</fullName>
    </recommendedName>
</protein>
<reference evidence="6" key="1">
    <citation type="submission" date="2023-01" db="EMBL/GenBank/DDBJ databases">
        <title>Key to firefly adult light organ development and bioluminescence: homeobox transcription factors regulate luciferase expression and transportation to peroxisome.</title>
        <authorList>
            <person name="Fu X."/>
        </authorList>
    </citation>
    <scope>NUCLEOTIDE SEQUENCE [LARGE SCALE GENOMIC DNA]</scope>
</reference>
<sequence>MSANPNYKPSEGKREEFRKYLEKTGVMDALTKVLVSLYEEPDKPENAVEYICNKLANQICGETLTEIQGNLQDALAKISELESENAALKAGPEEPDETVPSEQNNETNANT</sequence>
<dbReference type="EMBL" id="JARPUR010000002">
    <property type="protein sequence ID" value="KAK4881618.1"/>
    <property type="molecule type" value="Genomic_DNA"/>
</dbReference>
<dbReference type="GO" id="GO:0005634">
    <property type="term" value="C:nucleus"/>
    <property type="evidence" value="ECO:0007669"/>
    <property type="project" value="UniProtKB-SubCell"/>
</dbReference>
<evidence type="ECO:0000313" key="6">
    <source>
        <dbReference type="Proteomes" id="UP001353858"/>
    </source>
</evidence>
<dbReference type="AlphaFoldDB" id="A0AAN7PC81"/>
<evidence type="ECO:0000256" key="2">
    <source>
        <dbReference type="ARBA" id="ARBA00009389"/>
    </source>
</evidence>
<feature type="compositionally biased region" description="Polar residues" evidence="4">
    <location>
        <begin position="100"/>
        <end position="111"/>
    </location>
</feature>
<dbReference type="GO" id="GO:0003713">
    <property type="term" value="F:transcription coactivator activity"/>
    <property type="evidence" value="ECO:0007669"/>
    <property type="project" value="InterPro"/>
</dbReference>
<accession>A0AAN7PC81</accession>
<dbReference type="PANTHER" id="PTHR13168:SF0">
    <property type="entry name" value="C-MYC-BINDING PROTEIN"/>
    <property type="match status" value="1"/>
</dbReference>
<name>A0AAN7PC81_9COLE</name>
<keyword evidence="6" id="KW-1185">Reference proteome</keyword>
<comment type="similarity">
    <text evidence="2">Belongs to the AMY1 family.</text>
</comment>
<comment type="caution">
    <text evidence="5">The sequence shown here is derived from an EMBL/GenBank/DDBJ whole genome shotgun (WGS) entry which is preliminary data.</text>
</comment>
<proteinExistence type="inferred from homology"/>
<organism evidence="5 6">
    <name type="scientific">Aquatica leii</name>
    <dbReference type="NCBI Taxonomy" id="1421715"/>
    <lineage>
        <taxon>Eukaryota</taxon>
        <taxon>Metazoa</taxon>
        <taxon>Ecdysozoa</taxon>
        <taxon>Arthropoda</taxon>
        <taxon>Hexapoda</taxon>
        <taxon>Insecta</taxon>
        <taxon>Pterygota</taxon>
        <taxon>Neoptera</taxon>
        <taxon>Endopterygota</taxon>
        <taxon>Coleoptera</taxon>
        <taxon>Polyphaga</taxon>
        <taxon>Elateriformia</taxon>
        <taxon>Elateroidea</taxon>
        <taxon>Lampyridae</taxon>
        <taxon>Luciolinae</taxon>
        <taxon>Aquatica</taxon>
    </lineage>
</organism>
<evidence type="ECO:0000256" key="1">
    <source>
        <dbReference type="ARBA" id="ARBA00004123"/>
    </source>
</evidence>
<dbReference type="PRINTS" id="PR02028">
    <property type="entry name" value="CMYCBINDINGP"/>
</dbReference>
<gene>
    <name evidence="5" type="ORF">RN001_004937</name>
</gene>
<evidence type="ECO:0000313" key="5">
    <source>
        <dbReference type="EMBL" id="KAK4881618.1"/>
    </source>
</evidence>
<dbReference type="Proteomes" id="UP001353858">
    <property type="component" value="Unassembled WGS sequence"/>
</dbReference>
<comment type="subcellular location">
    <subcellularLocation>
        <location evidence="1">Nucleus</location>
    </subcellularLocation>
</comment>
<dbReference type="InterPro" id="IPR026060">
    <property type="entry name" value="AMY1"/>
</dbReference>
<feature type="region of interest" description="Disordered" evidence="4">
    <location>
        <begin position="84"/>
        <end position="111"/>
    </location>
</feature>
<evidence type="ECO:0000256" key="3">
    <source>
        <dbReference type="ARBA" id="ARBA00023242"/>
    </source>
</evidence>
<evidence type="ECO:0000256" key="4">
    <source>
        <dbReference type="SAM" id="MobiDB-lite"/>
    </source>
</evidence>
<evidence type="ECO:0008006" key="7">
    <source>
        <dbReference type="Google" id="ProtNLM"/>
    </source>
</evidence>